<gene>
    <name evidence="1" type="ORF">BN2614_LOCUS2</name>
</gene>
<dbReference type="AlphaFoldDB" id="A0A9X9LTG8"/>
<organism evidence="1 2">
    <name type="scientific">Gulo gulo</name>
    <name type="common">Wolverine</name>
    <name type="synonym">Gluton</name>
    <dbReference type="NCBI Taxonomy" id="48420"/>
    <lineage>
        <taxon>Eukaryota</taxon>
        <taxon>Metazoa</taxon>
        <taxon>Chordata</taxon>
        <taxon>Craniata</taxon>
        <taxon>Vertebrata</taxon>
        <taxon>Euteleostomi</taxon>
        <taxon>Mammalia</taxon>
        <taxon>Eutheria</taxon>
        <taxon>Laurasiatheria</taxon>
        <taxon>Carnivora</taxon>
        <taxon>Caniformia</taxon>
        <taxon>Musteloidea</taxon>
        <taxon>Mustelidae</taxon>
        <taxon>Guloninae</taxon>
        <taxon>Gulo</taxon>
    </lineage>
</organism>
<dbReference type="EMBL" id="CYRY02015548">
    <property type="protein sequence ID" value="VCW85516.1"/>
    <property type="molecule type" value="Genomic_DNA"/>
</dbReference>
<evidence type="ECO:0000313" key="1">
    <source>
        <dbReference type="EMBL" id="VCW85516.1"/>
    </source>
</evidence>
<name>A0A9X9LTG8_GULGU</name>
<keyword evidence="2" id="KW-1185">Reference proteome</keyword>
<proteinExistence type="predicted"/>
<protein>
    <submittedName>
        <fullName evidence="1">Uncharacterized protein</fullName>
    </submittedName>
</protein>
<reference evidence="1 2" key="1">
    <citation type="submission" date="2018-10" db="EMBL/GenBank/DDBJ databases">
        <authorList>
            <person name="Ekblom R."/>
            <person name="Jareborg N."/>
        </authorList>
    </citation>
    <scope>NUCLEOTIDE SEQUENCE [LARGE SCALE GENOMIC DNA]</scope>
    <source>
        <tissue evidence="1">Muscle</tissue>
    </source>
</reference>
<comment type="caution">
    <text evidence="1">The sequence shown here is derived from an EMBL/GenBank/DDBJ whole genome shotgun (WGS) entry which is preliminary data.</text>
</comment>
<sequence>MVVGVVDEIRTKTGTKDLIIIMIKDMEITIVPMVGIKTIGTITAMIIMGITMGTMDVDRDMQTTVANRALMARPLEGLAVTKISASHRRMLVKTVGTLLQAVCHPDHIYVWESHVAGRAEGIHQKMLSCGGDC</sequence>
<accession>A0A9X9LTG8</accession>
<dbReference type="Proteomes" id="UP000269945">
    <property type="component" value="Unassembled WGS sequence"/>
</dbReference>
<evidence type="ECO:0000313" key="2">
    <source>
        <dbReference type="Proteomes" id="UP000269945"/>
    </source>
</evidence>